<dbReference type="PROSITE" id="PS50041">
    <property type="entry name" value="C_TYPE_LECTIN_2"/>
    <property type="match status" value="1"/>
</dbReference>
<dbReference type="InterPro" id="IPR016186">
    <property type="entry name" value="C-type_lectin-like/link_sf"/>
</dbReference>
<dbReference type="Proteomes" id="UP000005408">
    <property type="component" value="Unassembled WGS sequence"/>
</dbReference>
<evidence type="ECO:0000313" key="6">
    <source>
        <dbReference type="EnsemblMetazoa" id="G34545.1:cds"/>
    </source>
</evidence>
<evidence type="ECO:0000259" key="4">
    <source>
        <dbReference type="PROSITE" id="PS50041"/>
    </source>
</evidence>
<keyword evidence="1" id="KW-1015">Disulfide bond</keyword>
<feature type="region of interest" description="Disordered" evidence="2">
    <location>
        <begin position="157"/>
        <end position="177"/>
    </location>
</feature>
<dbReference type="Gene3D" id="3.10.100.10">
    <property type="entry name" value="Mannose-Binding Protein A, subunit A"/>
    <property type="match status" value="1"/>
</dbReference>
<evidence type="ECO:0008006" key="8">
    <source>
        <dbReference type="Google" id="ProtNLM"/>
    </source>
</evidence>
<name>A0A8W8MTN2_MAGGI</name>
<evidence type="ECO:0000256" key="2">
    <source>
        <dbReference type="SAM" id="MobiDB-lite"/>
    </source>
</evidence>
<keyword evidence="3" id="KW-0732">Signal</keyword>
<protein>
    <recommendedName>
        <fullName evidence="8">C-type lectin domain-containing protein</fullName>
    </recommendedName>
</protein>
<proteinExistence type="predicted"/>
<feature type="chain" id="PRO_5036448857" description="C-type lectin domain-containing protein" evidence="3">
    <location>
        <begin position="23"/>
        <end position="480"/>
    </location>
</feature>
<dbReference type="SUPFAM" id="SSF56436">
    <property type="entry name" value="C-type lectin-like"/>
    <property type="match status" value="1"/>
</dbReference>
<dbReference type="Pfam" id="PF00021">
    <property type="entry name" value="UPAR_LY6"/>
    <property type="match status" value="2"/>
</dbReference>
<dbReference type="PROSITE" id="PS51257">
    <property type="entry name" value="PROKAR_LIPOPROTEIN"/>
    <property type="match status" value="1"/>
</dbReference>
<dbReference type="InterPro" id="IPR016054">
    <property type="entry name" value="LY6_UPA_recep-like"/>
</dbReference>
<evidence type="ECO:0000259" key="5">
    <source>
        <dbReference type="PROSITE" id="PS51670"/>
    </source>
</evidence>
<dbReference type="CDD" id="cd00037">
    <property type="entry name" value="CLECT"/>
    <property type="match status" value="1"/>
</dbReference>
<dbReference type="InterPro" id="IPR003582">
    <property type="entry name" value="ShKT_dom"/>
</dbReference>
<dbReference type="EnsemblMetazoa" id="G34545.1">
    <property type="protein sequence ID" value="G34545.1:cds"/>
    <property type="gene ID" value="G34545"/>
</dbReference>
<accession>A0A8W8MTN2</accession>
<keyword evidence="7" id="KW-1185">Reference proteome</keyword>
<feature type="signal peptide" evidence="3">
    <location>
        <begin position="1"/>
        <end position="22"/>
    </location>
</feature>
<dbReference type="OrthoDB" id="6110253at2759"/>
<dbReference type="PROSITE" id="PS51670">
    <property type="entry name" value="SHKT"/>
    <property type="match status" value="1"/>
</dbReference>
<feature type="disulfide bond" evidence="1">
    <location>
        <begin position="224"/>
        <end position="237"/>
    </location>
</feature>
<feature type="domain" description="ShKT" evidence="5">
    <location>
        <begin position="205"/>
        <end position="240"/>
    </location>
</feature>
<dbReference type="InterPro" id="IPR001304">
    <property type="entry name" value="C-type_lectin-like"/>
</dbReference>
<evidence type="ECO:0000256" key="1">
    <source>
        <dbReference type="PROSITE-ProRule" id="PRU01005"/>
    </source>
</evidence>
<evidence type="ECO:0000313" key="7">
    <source>
        <dbReference type="Proteomes" id="UP000005408"/>
    </source>
</evidence>
<dbReference type="InterPro" id="IPR016187">
    <property type="entry name" value="CTDL_fold"/>
</dbReference>
<comment type="caution">
    <text evidence="1">Lacks conserved residue(s) required for the propagation of feature annotation.</text>
</comment>
<dbReference type="OMA" id="HVSSPAN"/>
<feature type="domain" description="C-type lectin" evidence="4">
    <location>
        <begin position="363"/>
        <end position="476"/>
    </location>
</feature>
<dbReference type="Pfam" id="PF00059">
    <property type="entry name" value="Lectin_C"/>
    <property type="match status" value="1"/>
</dbReference>
<dbReference type="Gene3D" id="2.10.60.10">
    <property type="entry name" value="CD59"/>
    <property type="match status" value="2"/>
</dbReference>
<reference evidence="6" key="1">
    <citation type="submission" date="2022-08" db="UniProtKB">
        <authorList>
            <consortium name="EnsemblMetazoa"/>
        </authorList>
    </citation>
    <scope>IDENTIFICATION</scope>
    <source>
        <strain evidence="6">05x7-T-G4-1.051#20</strain>
    </source>
</reference>
<organism evidence="6 7">
    <name type="scientific">Magallana gigas</name>
    <name type="common">Pacific oyster</name>
    <name type="synonym">Crassostrea gigas</name>
    <dbReference type="NCBI Taxonomy" id="29159"/>
    <lineage>
        <taxon>Eukaryota</taxon>
        <taxon>Metazoa</taxon>
        <taxon>Spiralia</taxon>
        <taxon>Lophotrochozoa</taxon>
        <taxon>Mollusca</taxon>
        <taxon>Bivalvia</taxon>
        <taxon>Autobranchia</taxon>
        <taxon>Pteriomorphia</taxon>
        <taxon>Ostreida</taxon>
        <taxon>Ostreoidea</taxon>
        <taxon>Ostreidae</taxon>
        <taxon>Magallana</taxon>
    </lineage>
</organism>
<evidence type="ECO:0000256" key="3">
    <source>
        <dbReference type="SAM" id="SignalP"/>
    </source>
</evidence>
<dbReference type="SUPFAM" id="SSF57302">
    <property type="entry name" value="Snake toxin-like"/>
    <property type="match status" value="1"/>
</dbReference>
<dbReference type="AlphaFoldDB" id="A0A8W8MTN2"/>
<dbReference type="SMART" id="SM00034">
    <property type="entry name" value="CLECT"/>
    <property type="match status" value="1"/>
</dbReference>
<dbReference type="InterPro" id="IPR045860">
    <property type="entry name" value="Snake_toxin-like_sf"/>
</dbReference>
<sequence>MAGKTIYWIFGLTSCLIAGVASQACDDVDNQVCQGFASKTNVCSDPCLSKLCPRMCNTCPYKCYNCDGLSSPSVCNITQICPDRNYSCIVTESLGSDFSITYRQGCATQDVCTRLFGTPGGAPTVIGKRSNLNGECCQNDLCNNNRPFRKRQVFPGMTSMRPRTTTPVFLPMTSTPPMMLTDTKTPPPMMTTVMTPSAPMTSSICDDVDQASCQLLATIRRDMCNDDCIVKACPRTCGKCAECYSCDHVSSPANCTNHAVCEPGEKCYVLKTLSFSGEQGYKLGCMLDSVCKQFNTQAGNVFGKRNDPVELSVDGDCCTGDLCNHVALTHGTGTGFTTVAPPTGAGCKYTAANHHCPSGFHVIDGKCMMVGMVQYTYSQAQAYCQNHCSILIENFSSRDASAISYFIQSQLRGRSSYVYIGARDANHDGSYTWNQAGTEVAHSSTQVLGRYCLTFSAITKGVHPVTCSTHHYFLCQAQFH</sequence>